<dbReference type="Pfam" id="PF00394">
    <property type="entry name" value="Cu-oxidase"/>
    <property type="match status" value="1"/>
</dbReference>
<dbReference type="EC" id="1.16.3.4" evidence="5"/>
<evidence type="ECO:0000256" key="10">
    <source>
        <dbReference type="SAM" id="SignalP"/>
    </source>
</evidence>
<organism evidence="14 15">
    <name type="scientific">Pseudonocardia abyssalis</name>
    <dbReference type="NCBI Taxonomy" id="2792008"/>
    <lineage>
        <taxon>Bacteria</taxon>
        <taxon>Bacillati</taxon>
        <taxon>Actinomycetota</taxon>
        <taxon>Actinomycetes</taxon>
        <taxon>Pseudonocardiales</taxon>
        <taxon>Pseudonocardiaceae</taxon>
        <taxon>Pseudonocardia</taxon>
    </lineage>
</organism>
<evidence type="ECO:0000259" key="11">
    <source>
        <dbReference type="Pfam" id="PF00394"/>
    </source>
</evidence>
<dbReference type="PANTHER" id="PTHR48267:SF1">
    <property type="entry name" value="BILIRUBIN OXIDASE"/>
    <property type="match status" value="1"/>
</dbReference>
<dbReference type="PROSITE" id="PS51318">
    <property type="entry name" value="TAT"/>
    <property type="match status" value="1"/>
</dbReference>
<evidence type="ECO:0000256" key="2">
    <source>
        <dbReference type="ARBA" id="ARBA00011245"/>
    </source>
</evidence>
<comment type="subunit">
    <text evidence="2">Monomer.</text>
</comment>
<dbReference type="InterPro" id="IPR045087">
    <property type="entry name" value="Cu-oxidase_fam"/>
</dbReference>
<name>A0ABS6UUU9_9PSEU</name>
<keyword evidence="15" id="KW-1185">Reference proteome</keyword>
<accession>A0ABS6UUU9</accession>
<comment type="catalytic activity">
    <reaction evidence="9">
        <text>4 Cu(+) + O2 + 4 H(+) = 4 Cu(2+) + 2 H2O</text>
        <dbReference type="Rhea" id="RHEA:30083"/>
        <dbReference type="ChEBI" id="CHEBI:15377"/>
        <dbReference type="ChEBI" id="CHEBI:15378"/>
        <dbReference type="ChEBI" id="CHEBI:15379"/>
        <dbReference type="ChEBI" id="CHEBI:29036"/>
        <dbReference type="ChEBI" id="CHEBI:49552"/>
        <dbReference type="EC" id="1.16.3.4"/>
    </reaction>
    <physiologicalReaction direction="left-to-right" evidence="9">
        <dbReference type="Rhea" id="RHEA:30084"/>
    </physiologicalReaction>
</comment>
<comment type="caution">
    <text evidence="14">The sequence shown here is derived from an EMBL/GenBank/DDBJ whole genome shotgun (WGS) entry which is preliminary data.</text>
</comment>
<evidence type="ECO:0000256" key="7">
    <source>
        <dbReference type="ARBA" id="ARBA00042896"/>
    </source>
</evidence>
<feature type="domain" description="Plastocyanin-like" evidence="12">
    <location>
        <begin position="398"/>
        <end position="503"/>
    </location>
</feature>
<feature type="signal peptide" evidence="10">
    <location>
        <begin position="1"/>
        <end position="23"/>
    </location>
</feature>
<feature type="domain" description="Plastocyanin-like" evidence="11">
    <location>
        <begin position="263"/>
        <end position="332"/>
    </location>
</feature>
<reference evidence="14 15" key="1">
    <citation type="submission" date="2020-11" db="EMBL/GenBank/DDBJ databases">
        <title>Pseudonocardia abyssalis sp. nov. and Pseudonocardia oceani sp. nov., description and phylogenomic analysis of two novel actinomycetes isolated from the deep Southern Ocean.</title>
        <authorList>
            <person name="Parra J."/>
        </authorList>
    </citation>
    <scope>NUCLEOTIDE SEQUENCE [LARGE SCALE GENOMIC DNA]</scope>
    <source>
        <strain evidence="14 15">KRD-168</strain>
    </source>
</reference>
<dbReference type="InterPro" id="IPR002355">
    <property type="entry name" value="Cu_oxidase_Cu_BS"/>
</dbReference>
<keyword evidence="4" id="KW-0560">Oxidoreductase</keyword>
<sequence length="506" mass="54888">MSPLNRRGFLALLGGAAAGVALAGCGPATGSTGRQLVSAVPLPEPYRVPLPVPPVARPVAPDRYLITARVAEQEIVPGYRTPVLGYDGMFPGPTIETRSGREAVVRHRNELPVPTVVHLHGGHTPPEHDGWPLDLVLPVGDTSDWTGHHGMLGDVVAGERDHRYPMAQRAATLWYHDHRMDFTAPAVYRGLAGFHLVRDDVEDSLPLPRGDRELPLMICDRSFAADGSFAYPGLDRGMRGLPGVEDAWTAGVLGDVVLVNGAPWPVHEVDAARHRLRILNASNARRYRLQLDGGVRIVQIGSDGGLLAAPVEQDAIELAPGERFDVVVDFGAVPVGTDVTMTNALGEGRTREVLRFRVVRAARDDSTVPDVLSEVEPLTVPADAPVRTFTFARGAVGDHRGWTINGAAFDPDVARYESPLGATEVWRFVTDVHHPVHVHLDPFQVVRRGGSGPGPFDGGWKDTVDVRPGEVVDVAVRFSDYRGRYVLHCHNLEHEDMAMMATVHTV</sequence>
<dbReference type="InterPro" id="IPR011706">
    <property type="entry name" value="Cu-oxidase_C"/>
</dbReference>
<dbReference type="Proteomes" id="UP000694287">
    <property type="component" value="Unassembled WGS sequence"/>
</dbReference>
<dbReference type="EMBL" id="JADQDK010000001">
    <property type="protein sequence ID" value="MBW0135947.1"/>
    <property type="molecule type" value="Genomic_DNA"/>
</dbReference>
<dbReference type="PROSITE" id="PS51257">
    <property type="entry name" value="PROKAR_LIPOPROTEIN"/>
    <property type="match status" value="1"/>
</dbReference>
<feature type="chain" id="PRO_5046582807" description="Multicopper oxidase CueO" evidence="10">
    <location>
        <begin position="24"/>
        <end position="506"/>
    </location>
</feature>
<evidence type="ECO:0000313" key="14">
    <source>
        <dbReference type="EMBL" id="MBW0135947.1"/>
    </source>
</evidence>
<dbReference type="Pfam" id="PF07732">
    <property type="entry name" value="Cu-oxidase_3"/>
    <property type="match status" value="1"/>
</dbReference>
<evidence type="ECO:0000256" key="8">
    <source>
        <dbReference type="ARBA" id="ARBA00043090"/>
    </source>
</evidence>
<evidence type="ECO:0000259" key="12">
    <source>
        <dbReference type="Pfam" id="PF07731"/>
    </source>
</evidence>
<evidence type="ECO:0000256" key="4">
    <source>
        <dbReference type="ARBA" id="ARBA00023002"/>
    </source>
</evidence>
<dbReference type="Pfam" id="PF07731">
    <property type="entry name" value="Cu-oxidase_2"/>
    <property type="match status" value="1"/>
</dbReference>
<dbReference type="CDD" id="cd14448">
    <property type="entry name" value="CuRO_2_BOD_CotA_like"/>
    <property type="match status" value="1"/>
</dbReference>
<dbReference type="PROSITE" id="PS00080">
    <property type="entry name" value="MULTICOPPER_OXIDASE2"/>
    <property type="match status" value="1"/>
</dbReference>
<evidence type="ECO:0000256" key="9">
    <source>
        <dbReference type="ARBA" id="ARBA00048092"/>
    </source>
</evidence>
<comment type="similarity">
    <text evidence="1">Belongs to the multicopper oxidase family.</text>
</comment>
<keyword evidence="10" id="KW-0732">Signal</keyword>
<dbReference type="InterPro" id="IPR001117">
    <property type="entry name" value="Cu-oxidase_2nd"/>
</dbReference>
<dbReference type="RefSeq" id="WP_218616173.1">
    <property type="nucleotide sequence ID" value="NZ_JADQDK010000001.1"/>
</dbReference>
<evidence type="ECO:0000259" key="13">
    <source>
        <dbReference type="Pfam" id="PF07732"/>
    </source>
</evidence>
<protein>
    <recommendedName>
        <fullName evidence="6">Multicopper oxidase CueO</fullName>
        <ecNumber evidence="5">1.16.3.4</ecNumber>
    </recommendedName>
    <alternativeName>
        <fullName evidence="7">Copper efflux oxidase</fullName>
    </alternativeName>
    <alternativeName>
        <fullName evidence="8">Cuprous oxidase</fullName>
    </alternativeName>
</protein>
<dbReference type="InterPro" id="IPR006311">
    <property type="entry name" value="TAT_signal"/>
</dbReference>
<proteinExistence type="inferred from homology"/>
<evidence type="ECO:0000313" key="15">
    <source>
        <dbReference type="Proteomes" id="UP000694287"/>
    </source>
</evidence>
<evidence type="ECO:0000256" key="5">
    <source>
        <dbReference type="ARBA" id="ARBA00038978"/>
    </source>
</evidence>
<evidence type="ECO:0000256" key="6">
    <source>
        <dbReference type="ARBA" id="ARBA00041027"/>
    </source>
</evidence>
<dbReference type="InterPro" id="IPR011707">
    <property type="entry name" value="Cu-oxidase-like_N"/>
</dbReference>
<evidence type="ECO:0000256" key="1">
    <source>
        <dbReference type="ARBA" id="ARBA00010609"/>
    </source>
</evidence>
<evidence type="ECO:0000256" key="3">
    <source>
        <dbReference type="ARBA" id="ARBA00022723"/>
    </source>
</evidence>
<keyword evidence="3" id="KW-0479">Metal-binding</keyword>
<dbReference type="PANTHER" id="PTHR48267">
    <property type="entry name" value="CUPREDOXIN SUPERFAMILY PROTEIN"/>
    <property type="match status" value="1"/>
</dbReference>
<gene>
    <name evidence="14" type="ORF">I4I81_17010</name>
</gene>
<feature type="domain" description="Plastocyanin-like" evidence="13">
    <location>
        <begin position="79"/>
        <end position="132"/>
    </location>
</feature>